<organism evidence="4 5">
    <name type="scientific">Bonamia ostreae</name>
    <dbReference type="NCBI Taxonomy" id="126728"/>
    <lineage>
        <taxon>Eukaryota</taxon>
        <taxon>Sar</taxon>
        <taxon>Rhizaria</taxon>
        <taxon>Endomyxa</taxon>
        <taxon>Ascetosporea</taxon>
        <taxon>Haplosporida</taxon>
        <taxon>Bonamia</taxon>
    </lineage>
</organism>
<dbReference type="InterPro" id="IPR020472">
    <property type="entry name" value="WD40_PAC1"/>
</dbReference>
<dbReference type="Proteomes" id="UP001439008">
    <property type="component" value="Unassembled WGS sequence"/>
</dbReference>
<dbReference type="InterPro" id="IPR036322">
    <property type="entry name" value="WD40_repeat_dom_sf"/>
</dbReference>
<keyword evidence="1 3" id="KW-0853">WD repeat</keyword>
<dbReference type="PROSITE" id="PS50082">
    <property type="entry name" value="WD_REPEATS_2"/>
    <property type="match status" value="3"/>
</dbReference>
<evidence type="ECO:0000256" key="3">
    <source>
        <dbReference type="PROSITE-ProRule" id="PRU00221"/>
    </source>
</evidence>
<evidence type="ECO:0000256" key="1">
    <source>
        <dbReference type="ARBA" id="ARBA00022574"/>
    </source>
</evidence>
<dbReference type="PANTHER" id="PTHR19853">
    <property type="entry name" value="WD REPEAT CONTAINING PROTEIN 3 WDR3"/>
    <property type="match status" value="1"/>
</dbReference>
<name>A0ABV2AQX8_9EUKA</name>
<evidence type="ECO:0000313" key="4">
    <source>
        <dbReference type="EMBL" id="MES1922078.1"/>
    </source>
</evidence>
<evidence type="ECO:0000313" key="5">
    <source>
        <dbReference type="Proteomes" id="UP001439008"/>
    </source>
</evidence>
<feature type="repeat" description="WD" evidence="3">
    <location>
        <begin position="199"/>
        <end position="240"/>
    </location>
</feature>
<dbReference type="InterPro" id="IPR001680">
    <property type="entry name" value="WD40_rpt"/>
</dbReference>
<gene>
    <name evidence="4" type="primary">DIP2_3</name>
    <name evidence="4" type="ORF">MHBO_003596</name>
</gene>
<protein>
    <submittedName>
        <fullName evidence="4">Beta transducin</fullName>
    </submittedName>
</protein>
<feature type="repeat" description="WD" evidence="3">
    <location>
        <begin position="117"/>
        <end position="158"/>
    </location>
</feature>
<dbReference type="InterPro" id="IPR019775">
    <property type="entry name" value="WD40_repeat_CS"/>
</dbReference>
<dbReference type="PRINTS" id="PR00320">
    <property type="entry name" value="GPROTEINBRPT"/>
</dbReference>
<dbReference type="Gene3D" id="2.130.10.10">
    <property type="entry name" value="YVTN repeat-like/Quinoprotein amine dehydrogenase"/>
    <property type="match status" value="1"/>
</dbReference>
<dbReference type="InterPro" id="IPR015943">
    <property type="entry name" value="WD40/YVTN_repeat-like_dom_sf"/>
</dbReference>
<keyword evidence="2" id="KW-0677">Repeat</keyword>
<evidence type="ECO:0000256" key="2">
    <source>
        <dbReference type="ARBA" id="ARBA00022737"/>
    </source>
</evidence>
<feature type="repeat" description="WD" evidence="3">
    <location>
        <begin position="159"/>
        <end position="198"/>
    </location>
</feature>
<dbReference type="EMBL" id="JBDODL010002188">
    <property type="protein sequence ID" value="MES1922078.1"/>
    <property type="molecule type" value="Genomic_DNA"/>
</dbReference>
<sequence length="308" mass="34676">MFDNYYKISQASNFGVIASAPTAAGLSVVAAKKVTTAIVPTLHSISLWDLKTSKKTNSFTFLDPSLNGPVTCLFDETAGNGPRTIFVGFQTGQICTAAIKPDPKNRTQITLSLEHTFEAHRKAVTAFDCMQSRSILISGSKDTDLLVWDLTEGRLLRRLRAHTNEITNIKNNENLVFSSSKDGLIKIWDIDTFICLKTISGHNGEIWSMAFDKTSNCLITGSVDDKLRSWSFGTKRKNGENLKIEYNGFIETLAKKRICSMLNFGSLLFVVSTNRKIEVFYRRSRKEIDKKVNKRLKRTRSEVRKIFI</sequence>
<dbReference type="SMART" id="SM00320">
    <property type="entry name" value="WD40"/>
    <property type="match status" value="3"/>
</dbReference>
<dbReference type="PANTHER" id="PTHR19853:SF0">
    <property type="entry name" value="WD REPEAT-CONTAINING PROTEIN 3"/>
    <property type="match status" value="1"/>
</dbReference>
<dbReference type="SUPFAM" id="SSF50978">
    <property type="entry name" value="WD40 repeat-like"/>
    <property type="match status" value="1"/>
</dbReference>
<dbReference type="InterPro" id="IPR051570">
    <property type="entry name" value="TBC1_cilium_biogenesis"/>
</dbReference>
<dbReference type="Pfam" id="PF00400">
    <property type="entry name" value="WD40"/>
    <property type="match status" value="3"/>
</dbReference>
<keyword evidence="5" id="KW-1185">Reference proteome</keyword>
<reference evidence="4 5" key="1">
    <citation type="journal article" date="2024" name="BMC Biol.">
        <title>Comparative genomics of Ascetosporea gives new insight into the evolutionary basis for animal parasitism in Rhizaria.</title>
        <authorList>
            <person name="Hiltunen Thoren M."/>
            <person name="Onut-Brannstrom I."/>
            <person name="Alfjorden A."/>
            <person name="Peckova H."/>
            <person name="Swords F."/>
            <person name="Hooper C."/>
            <person name="Holzer A.S."/>
            <person name="Bass D."/>
            <person name="Burki F."/>
        </authorList>
    </citation>
    <scope>NUCLEOTIDE SEQUENCE [LARGE SCALE GENOMIC DNA]</scope>
    <source>
        <strain evidence="4">20-A016</strain>
    </source>
</reference>
<accession>A0ABV2AQX8</accession>
<comment type="caution">
    <text evidence="4">The sequence shown here is derived from an EMBL/GenBank/DDBJ whole genome shotgun (WGS) entry which is preliminary data.</text>
</comment>
<dbReference type="PROSITE" id="PS50294">
    <property type="entry name" value="WD_REPEATS_REGION"/>
    <property type="match status" value="3"/>
</dbReference>
<proteinExistence type="predicted"/>
<dbReference type="PROSITE" id="PS00678">
    <property type="entry name" value="WD_REPEATS_1"/>
    <property type="match status" value="2"/>
</dbReference>